<name>N4WAT3_9BACI</name>
<comment type="caution">
    <text evidence="12">The sequence shown here is derived from an EMBL/GenBank/DDBJ whole genome shotgun (WGS) entry which is preliminary data.</text>
</comment>
<dbReference type="RefSeq" id="WP_003466300.1">
    <property type="nucleotide sequence ID" value="NZ_APML01000019.1"/>
</dbReference>
<evidence type="ECO:0000256" key="8">
    <source>
        <dbReference type="ARBA" id="ARBA00022833"/>
    </source>
</evidence>
<dbReference type="PANTHER" id="PTHR46018">
    <property type="entry name" value="ZINC PHOSPHODIESTERASE ELAC PROTEIN 1"/>
    <property type="match status" value="1"/>
</dbReference>
<feature type="domain" description="Metallo-beta-lactamase" evidence="11">
    <location>
        <begin position="18"/>
        <end position="269"/>
    </location>
</feature>
<evidence type="ECO:0000256" key="9">
    <source>
        <dbReference type="ARBA" id="ARBA00057812"/>
    </source>
</evidence>
<dbReference type="OrthoDB" id="9800940at2"/>
<reference evidence="12 13" key="1">
    <citation type="submission" date="2013-03" db="EMBL/GenBank/DDBJ databases">
        <title>Draft genome sequence of Gracibacillus halophilus YIM-C55.5, a moderately halophilic and thermophilic organism from the Xiaochaidamu salt lake.</title>
        <authorList>
            <person name="Sugumar T."/>
            <person name="Polireddy D.R."/>
            <person name="Antony A."/>
            <person name="Madhava Y.R."/>
            <person name="Sivakumar N."/>
        </authorList>
    </citation>
    <scope>NUCLEOTIDE SEQUENCE [LARGE SCALE GENOMIC DNA]</scope>
    <source>
        <strain evidence="12 13">YIM-C55.5</strain>
    </source>
</reference>
<evidence type="ECO:0000256" key="3">
    <source>
        <dbReference type="ARBA" id="ARBA00022694"/>
    </source>
</evidence>
<comment type="catalytic activity">
    <reaction evidence="10">
        <text>Endonucleolytic cleavage of RNA, removing extra 3' nucleotides from tRNA precursor, generating 3' termini of tRNAs. A 3'-hydroxy group is left at the tRNA terminus and a 5'-phosphoryl group is left at the trailer molecule.</text>
        <dbReference type="EC" id="3.1.26.11"/>
    </reaction>
</comment>
<keyword evidence="3 10" id="KW-0819">tRNA processing</keyword>
<accession>N4WAT3</accession>
<protein>
    <recommendedName>
        <fullName evidence="2 10">Ribonuclease Z</fullName>
        <shortName evidence="10">RNase Z</shortName>
        <ecNumber evidence="2 10">3.1.26.11</ecNumber>
    </recommendedName>
    <alternativeName>
        <fullName evidence="10">tRNA 3 endonuclease</fullName>
    </alternativeName>
    <alternativeName>
        <fullName evidence="10">tRNase Z</fullName>
    </alternativeName>
</protein>
<dbReference type="SUPFAM" id="SSF56281">
    <property type="entry name" value="Metallo-hydrolase/oxidoreductase"/>
    <property type="match status" value="1"/>
</dbReference>
<dbReference type="Proteomes" id="UP000012283">
    <property type="component" value="Unassembled WGS sequence"/>
</dbReference>
<dbReference type="eggNOG" id="COG1234">
    <property type="taxonomic scope" value="Bacteria"/>
</dbReference>
<feature type="binding site" evidence="10">
    <location>
        <position position="140"/>
    </location>
    <ligand>
        <name>Zn(2+)</name>
        <dbReference type="ChEBI" id="CHEBI:29105"/>
        <label>1</label>
        <note>catalytic</note>
    </ligand>
</feature>
<feature type="active site" description="Proton acceptor" evidence="10">
    <location>
        <position position="67"/>
    </location>
</feature>
<dbReference type="NCBIfam" id="TIGR02651">
    <property type="entry name" value="RNase_Z"/>
    <property type="match status" value="1"/>
</dbReference>
<keyword evidence="7 10" id="KW-0378">Hydrolase</keyword>
<dbReference type="PANTHER" id="PTHR46018:SF2">
    <property type="entry name" value="ZINC PHOSPHODIESTERASE ELAC PROTEIN 1"/>
    <property type="match status" value="1"/>
</dbReference>
<evidence type="ECO:0000313" key="13">
    <source>
        <dbReference type="Proteomes" id="UP000012283"/>
    </source>
</evidence>
<dbReference type="EMBL" id="APML01000019">
    <property type="protein sequence ID" value="ENH97403.1"/>
    <property type="molecule type" value="Genomic_DNA"/>
</dbReference>
<feature type="binding site" evidence="10">
    <location>
        <position position="63"/>
    </location>
    <ligand>
        <name>Zn(2+)</name>
        <dbReference type="ChEBI" id="CHEBI:29105"/>
        <label>1</label>
        <note>catalytic</note>
    </ligand>
</feature>
<dbReference type="GO" id="GO:0008270">
    <property type="term" value="F:zinc ion binding"/>
    <property type="evidence" value="ECO:0007669"/>
    <property type="project" value="UniProtKB-UniRule"/>
</dbReference>
<dbReference type="NCBIfam" id="NF000801">
    <property type="entry name" value="PRK00055.1-3"/>
    <property type="match status" value="1"/>
</dbReference>
<evidence type="ECO:0000313" key="12">
    <source>
        <dbReference type="EMBL" id="ENH97403.1"/>
    </source>
</evidence>
<keyword evidence="6 10" id="KW-0255">Endonuclease</keyword>
<keyword evidence="5 10" id="KW-0479">Metal-binding</keyword>
<organism evidence="12 13">
    <name type="scientific">Gracilibacillus halophilus YIM-C55.5</name>
    <dbReference type="NCBI Taxonomy" id="1308866"/>
    <lineage>
        <taxon>Bacteria</taxon>
        <taxon>Bacillati</taxon>
        <taxon>Bacillota</taxon>
        <taxon>Bacilli</taxon>
        <taxon>Bacillales</taxon>
        <taxon>Bacillaceae</taxon>
        <taxon>Gracilibacillus</taxon>
    </lineage>
</organism>
<dbReference type="FunFam" id="3.60.15.10:FF:000002">
    <property type="entry name" value="Ribonuclease Z"/>
    <property type="match status" value="1"/>
</dbReference>
<keyword evidence="4 10" id="KW-0540">Nuclease</keyword>
<keyword evidence="13" id="KW-1185">Reference proteome</keyword>
<dbReference type="HAMAP" id="MF_01818">
    <property type="entry name" value="RNase_Z_BN"/>
    <property type="match status" value="1"/>
</dbReference>
<evidence type="ECO:0000256" key="10">
    <source>
        <dbReference type="HAMAP-Rule" id="MF_01818"/>
    </source>
</evidence>
<feature type="binding site" evidence="10">
    <location>
        <position position="269"/>
    </location>
    <ligand>
        <name>Zn(2+)</name>
        <dbReference type="ChEBI" id="CHEBI:29105"/>
        <label>2</label>
        <note>catalytic</note>
    </ligand>
</feature>
<dbReference type="GO" id="GO:0042802">
    <property type="term" value="F:identical protein binding"/>
    <property type="evidence" value="ECO:0007669"/>
    <property type="project" value="UniProtKB-ARBA"/>
</dbReference>
<feature type="binding site" evidence="10">
    <location>
        <position position="68"/>
    </location>
    <ligand>
        <name>Zn(2+)</name>
        <dbReference type="ChEBI" id="CHEBI:29105"/>
        <label>2</label>
        <note>catalytic</note>
    </ligand>
</feature>
<evidence type="ECO:0000256" key="4">
    <source>
        <dbReference type="ARBA" id="ARBA00022722"/>
    </source>
</evidence>
<feature type="binding site" evidence="10">
    <location>
        <position position="65"/>
    </location>
    <ligand>
        <name>Zn(2+)</name>
        <dbReference type="ChEBI" id="CHEBI:29105"/>
        <label>1</label>
        <note>catalytic</note>
    </ligand>
</feature>
<gene>
    <name evidence="10" type="primary">rnz</name>
    <name evidence="12" type="ORF">J416_05293</name>
</gene>
<sequence length="307" mass="34631">MRVIFTGTGSGIPNKQRNVSGILLEILQESDAVWMFDCGEGTQHQILHTPTKPRKINKIFITHLHGDHIFGLPGFLSSRSFQGGESPLTIYGPKGIDDYVEQALAVSQTRLTYDIHYEIIDEGHIFEDTNFRVFAKQLNHGIPSFGFRIEEKDLPGRLLVDRLKDVGVQPGPVYKQIKENDQVTLGDGTILDTKEFIGPPKKGRVITIFGDTMYQSSHIHFAQDSDLLIHEGTFSHEQTELATQYHHSTTEQAAKLAKEANAKQLIITHLSGRFQAEDYPKLLQEARTIFPASHIAYDFFTQSVDHY</sequence>
<evidence type="ECO:0000256" key="5">
    <source>
        <dbReference type="ARBA" id="ARBA00022723"/>
    </source>
</evidence>
<proteinExistence type="inferred from homology"/>
<dbReference type="Pfam" id="PF23023">
    <property type="entry name" value="Anti-Pycsar_Apyc1"/>
    <property type="match status" value="1"/>
</dbReference>
<feature type="binding site" evidence="10">
    <location>
        <position position="211"/>
    </location>
    <ligand>
        <name>Zn(2+)</name>
        <dbReference type="ChEBI" id="CHEBI:29105"/>
        <label>2</label>
        <note>catalytic</note>
    </ligand>
</feature>
<keyword evidence="8 10" id="KW-0862">Zinc</keyword>
<comment type="similarity">
    <text evidence="10">Belongs to the RNase Z family.</text>
</comment>
<comment type="function">
    <text evidence="9 10">Zinc phosphodiesterase, which displays some tRNA 3'-processing endonuclease activity. Probably involved in tRNA maturation, by removing a 3'-trailer from precursor tRNA.</text>
</comment>
<dbReference type="InterPro" id="IPR001279">
    <property type="entry name" value="Metallo-B-lactamas"/>
</dbReference>
<feature type="binding site" evidence="10">
    <location>
        <position position="67"/>
    </location>
    <ligand>
        <name>Zn(2+)</name>
        <dbReference type="ChEBI" id="CHEBI:29105"/>
        <label>2</label>
        <note>catalytic</note>
    </ligand>
</feature>
<feature type="binding site" evidence="10">
    <location>
        <position position="211"/>
    </location>
    <ligand>
        <name>Zn(2+)</name>
        <dbReference type="ChEBI" id="CHEBI:29105"/>
        <label>1</label>
        <note>catalytic</note>
    </ligand>
</feature>
<comment type="subunit">
    <text evidence="1 10">Homodimer.</text>
</comment>
<evidence type="ECO:0000256" key="6">
    <source>
        <dbReference type="ARBA" id="ARBA00022759"/>
    </source>
</evidence>
<dbReference type="CDD" id="cd07717">
    <property type="entry name" value="RNaseZ_ZiPD-like_MBL-fold"/>
    <property type="match status" value="1"/>
</dbReference>
<dbReference type="PATRIC" id="fig|1308866.3.peg.1069"/>
<dbReference type="SMART" id="SM00849">
    <property type="entry name" value="Lactamase_B"/>
    <property type="match status" value="1"/>
</dbReference>
<dbReference type="Gene3D" id="3.60.15.10">
    <property type="entry name" value="Ribonuclease Z/Hydroxyacylglutathione hydrolase-like"/>
    <property type="match status" value="1"/>
</dbReference>
<dbReference type="EC" id="3.1.26.11" evidence="2 10"/>
<dbReference type="STRING" id="1308866.J416_05293"/>
<evidence type="ECO:0000256" key="2">
    <source>
        <dbReference type="ARBA" id="ARBA00012477"/>
    </source>
</evidence>
<evidence type="ECO:0000256" key="1">
    <source>
        <dbReference type="ARBA" id="ARBA00011738"/>
    </source>
</evidence>
<dbReference type="InterPro" id="IPR036866">
    <property type="entry name" value="RibonucZ/Hydroxyglut_hydro"/>
</dbReference>
<dbReference type="InterPro" id="IPR013471">
    <property type="entry name" value="RNase_Z/BN"/>
</dbReference>
<evidence type="ECO:0000256" key="7">
    <source>
        <dbReference type="ARBA" id="ARBA00022801"/>
    </source>
</evidence>
<comment type="cofactor">
    <cofactor evidence="10">
        <name>Zn(2+)</name>
        <dbReference type="ChEBI" id="CHEBI:29105"/>
    </cofactor>
    <text evidence="10">Binds 2 Zn(2+) ions.</text>
</comment>
<dbReference type="GO" id="GO:0042781">
    <property type="term" value="F:3'-tRNA processing endoribonuclease activity"/>
    <property type="evidence" value="ECO:0007669"/>
    <property type="project" value="UniProtKB-UniRule"/>
</dbReference>
<evidence type="ECO:0000259" key="11">
    <source>
        <dbReference type="SMART" id="SM00849"/>
    </source>
</evidence>
<dbReference type="AlphaFoldDB" id="N4WAT3"/>